<dbReference type="SUPFAM" id="SSF89372">
    <property type="entry name" value="Fucose-specific lectin"/>
    <property type="match status" value="1"/>
</dbReference>
<feature type="compositionally biased region" description="Polar residues" evidence="1">
    <location>
        <begin position="48"/>
        <end position="63"/>
    </location>
</feature>
<gene>
    <name evidence="3" type="ORF">PG991_008166</name>
</gene>
<name>A0ABR1RVK4_9PEZI</name>
<organism evidence="3 4">
    <name type="scientific">Apiospora marii</name>
    <dbReference type="NCBI Taxonomy" id="335849"/>
    <lineage>
        <taxon>Eukaryota</taxon>
        <taxon>Fungi</taxon>
        <taxon>Dikarya</taxon>
        <taxon>Ascomycota</taxon>
        <taxon>Pezizomycotina</taxon>
        <taxon>Sordariomycetes</taxon>
        <taxon>Xylariomycetidae</taxon>
        <taxon>Amphisphaeriales</taxon>
        <taxon>Apiosporaceae</taxon>
        <taxon>Apiospora</taxon>
    </lineage>
</organism>
<keyword evidence="2" id="KW-0732">Signal</keyword>
<accession>A0ABR1RVK4</accession>
<feature type="compositionally biased region" description="Low complexity" evidence="1">
    <location>
        <begin position="36"/>
        <end position="47"/>
    </location>
</feature>
<protein>
    <recommendedName>
        <fullName evidence="5">Fucose-specific lectin</fullName>
    </recommendedName>
</protein>
<evidence type="ECO:0008006" key="5">
    <source>
        <dbReference type="Google" id="ProtNLM"/>
    </source>
</evidence>
<evidence type="ECO:0000313" key="3">
    <source>
        <dbReference type="EMBL" id="KAK8018976.1"/>
    </source>
</evidence>
<feature type="region of interest" description="Disordered" evidence="1">
    <location>
        <begin position="35"/>
        <end position="63"/>
    </location>
</feature>
<evidence type="ECO:0000256" key="2">
    <source>
        <dbReference type="SAM" id="SignalP"/>
    </source>
</evidence>
<proteinExistence type="predicted"/>
<dbReference type="EMBL" id="JAQQWI010000010">
    <property type="protein sequence ID" value="KAK8018976.1"/>
    <property type="molecule type" value="Genomic_DNA"/>
</dbReference>
<feature type="chain" id="PRO_5047326433" description="Fucose-specific lectin" evidence="2">
    <location>
        <begin position="23"/>
        <end position="372"/>
    </location>
</feature>
<sequence length="372" mass="39748">MSSAAFRILVVVLALLVLGAIAGGIAGGVLHRESKSSAISPTPTPSSGDRTPNSSQLSAVSWTDSSNKKHEVVFYQRDGKLWLNQNNDGSANWTGHNIESLLLPGTTVPLNPKQDTPLAGVVARATEDPVVYLYYLDADNKIRDIRTTDATSNMWVTGELWNVTHSAVPNTALAALAHYCPAGCLNQNIIAFQSNDLAPGALWWASGRDWSKKAYLVSADPASGLGMFRTPQMDEISGKPDDKKMTQARDPGGIIENVPYAQRLTVADTAGNALGLALALDRNSGDIKASFLPMTGQWTVAPKDRANRNLKTRFENEAGSTTENKPDGPPLTAIASSTAGSLYTLSGDSSHINQYSWSNSGPERFSFSGPVF</sequence>
<feature type="signal peptide" evidence="2">
    <location>
        <begin position="1"/>
        <end position="22"/>
    </location>
</feature>
<evidence type="ECO:0000313" key="4">
    <source>
        <dbReference type="Proteomes" id="UP001396898"/>
    </source>
</evidence>
<keyword evidence="4" id="KW-1185">Reference proteome</keyword>
<reference evidence="3 4" key="1">
    <citation type="submission" date="2023-01" db="EMBL/GenBank/DDBJ databases">
        <title>Analysis of 21 Apiospora genomes using comparative genomics revels a genus with tremendous synthesis potential of carbohydrate active enzymes and secondary metabolites.</title>
        <authorList>
            <person name="Sorensen T."/>
        </authorList>
    </citation>
    <scope>NUCLEOTIDE SEQUENCE [LARGE SCALE GENOMIC DNA]</scope>
    <source>
        <strain evidence="3 4">CBS 20057</strain>
    </source>
</reference>
<dbReference type="Gene3D" id="2.120.10.70">
    <property type="entry name" value="Fucose-specific lectin"/>
    <property type="match status" value="1"/>
</dbReference>
<evidence type="ECO:0000256" key="1">
    <source>
        <dbReference type="SAM" id="MobiDB-lite"/>
    </source>
</evidence>
<dbReference type="Proteomes" id="UP001396898">
    <property type="component" value="Unassembled WGS sequence"/>
</dbReference>
<comment type="caution">
    <text evidence="3">The sequence shown here is derived from an EMBL/GenBank/DDBJ whole genome shotgun (WGS) entry which is preliminary data.</text>
</comment>